<dbReference type="GeneID" id="2844767"/>
<dbReference type="OrthoDB" id="145984at2157"/>
<evidence type="ECO:0000313" key="3">
    <source>
        <dbReference type="Proteomes" id="UP000000438"/>
    </source>
</evidence>
<evidence type="ECO:0000313" key="2">
    <source>
        <dbReference type="EMBL" id="AAT44106.1"/>
    </source>
</evidence>
<dbReference type="EMBL" id="AE017261">
    <property type="protein sequence ID" value="AAT44106.1"/>
    <property type="molecule type" value="Genomic_DNA"/>
</dbReference>
<dbReference type="InterPro" id="IPR032710">
    <property type="entry name" value="NTF2-like_dom_sf"/>
</dbReference>
<dbReference type="AlphaFoldDB" id="Q6KYU6"/>
<organism evidence="2 3">
    <name type="scientific">Picrophilus torridus (strain ATCC 700027 / DSM 9790 / JCM 10055 / NBRC 100828 / KAW 2/3)</name>
    <dbReference type="NCBI Taxonomy" id="1122961"/>
    <lineage>
        <taxon>Archaea</taxon>
        <taxon>Methanobacteriati</taxon>
        <taxon>Thermoplasmatota</taxon>
        <taxon>Thermoplasmata</taxon>
        <taxon>Thermoplasmatales</taxon>
        <taxon>Picrophilaceae</taxon>
        <taxon>Picrophilus</taxon>
    </lineage>
</organism>
<reference evidence="2 3" key="1">
    <citation type="journal article" date="2004" name="Proc. Natl. Acad. Sci. U.S.A.">
        <title>Genome sequence of Picrophilus torridus and its implications for life around pH 0.</title>
        <authorList>
            <person name="Futterer O."/>
            <person name="Angelov A."/>
            <person name="Liesegang H."/>
            <person name="Gottschalk G."/>
            <person name="Schleper C."/>
            <person name="Schepers B."/>
            <person name="Dock C."/>
            <person name="Antranikian G."/>
            <person name="Liebl W."/>
        </authorList>
    </citation>
    <scope>NUCLEOTIDE SEQUENCE [LARGE SCALE GENOMIC DNA]</scope>
    <source>
        <strain evidence="3">ATCC 700027 / DSM 9790 / JCM 10055 / NBRC 100828</strain>
    </source>
</reference>
<protein>
    <recommendedName>
        <fullName evidence="1">SnoaL-like domain-containing protein</fullName>
    </recommendedName>
</protein>
<dbReference type="HOGENOM" id="CLU_147287_1_0_2"/>
<accession>Q6KYU6</accession>
<dbReference type="InterPro" id="IPR037401">
    <property type="entry name" value="SnoaL-like"/>
</dbReference>
<dbReference type="STRING" id="263820.PTO1521"/>
<dbReference type="Pfam" id="PF12680">
    <property type="entry name" value="SnoaL_2"/>
    <property type="match status" value="1"/>
</dbReference>
<dbReference type="eggNOG" id="arCOG03106">
    <property type="taxonomic scope" value="Archaea"/>
</dbReference>
<name>Q6KYU6_PICTO</name>
<feature type="domain" description="SnoaL-like" evidence="1">
    <location>
        <begin position="9"/>
        <end position="106"/>
    </location>
</feature>
<dbReference type="Proteomes" id="UP000000438">
    <property type="component" value="Chromosome"/>
</dbReference>
<gene>
    <name evidence="2" type="ordered locus">PTO1521</name>
</gene>
<dbReference type="InParanoid" id="Q6KYU6"/>
<dbReference type="PaxDb" id="263820-PTO1521"/>
<dbReference type="Gene3D" id="3.10.450.50">
    <property type="match status" value="1"/>
</dbReference>
<dbReference type="SUPFAM" id="SSF54427">
    <property type="entry name" value="NTF2-like"/>
    <property type="match status" value="1"/>
</dbReference>
<dbReference type="KEGG" id="pto:PTO1521"/>
<dbReference type="RefSeq" id="WP_011178322.1">
    <property type="nucleotide sequence ID" value="NC_005877.1"/>
</dbReference>
<proteinExistence type="predicted"/>
<sequence>MDIKQICLDYYNAVDSRDLKTLFSIFDDSIVYKRPGYGEIKGINDFKKFYEEHRIIKSGHHTIKRIIISGSCAVVEGSFSGTLKDGRSVSTEFIDVMDFANDKIVKRHTYFDGENV</sequence>
<evidence type="ECO:0000259" key="1">
    <source>
        <dbReference type="Pfam" id="PF12680"/>
    </source>
</evidence>